<dbReference type="SUPFAM" id="SSF52540">
    <property type="entry name" value="P-loop containing nucleoside triphosphate hydrolases"/>
    <property type="match status" value="1"/>
</dbReference>
<evidence type="ECO:0000313" key="14">
    <source>
        <dbReference type="EMBL" id="NWJ46415.1"/>
    </source>
</evidence>
<evidence type="ECO:0000256" key="9">
    <source>
        <dbReference type="ARBA" id="ARBA00044969"/>
    </source>
</evidence>
<dbReference type="Pfam" id="PF03796">
    <property type="entry name" value="DnaB_C"/>
    <property type="match status" value="1"/>
</dbReference>
<dbReference type="InterPro" id="IPR016136">
    <property type="entry name" value="DNA_helicase_N/primase_C"/>
</dbReference>
<dbReference type="Gene3D" id="1.10.860.10">
    <property type="entry name" value="DNAb Helicase, Chain A"/>
    <property type="match status" value="1"/>
</dbReference>
<evidence type="ECO:0000256" key="5">
    <source>
        <dbReference type="ARBA" id="ARBA00022806"/>
    </source>
</evidence>
<dbReference type="Pfam" id="PF00772">
    <property type="entry name" value="DnaB"/>
    <property type="match status" value="1"/>
</dbReference>
<name>A0A8T7M3M8_9CHLR</name>
<keyword evidence="3" id="KW-0547">Nucleotide-binding</keyword>
<dbReference type="Proteomes" id="UP000521676">
    <property type="component" value="Unassembled WGS sequence"/>
</dbReference>
<feature type="domain" description="DNA helicase DnaB-like N-terminal" evidence="12">
    <location>
        <begin position="25"/>
        <end position="127"/>
    </location>
</feature>
<dbReference type="InterPro" id="IPR007694">
    <property type="entry name" value="DNA_helicase_DnaB-like_C"/>
</dbReference>
<dbReference type="InterPro" id="IPR027417">
    <property type="entry name" value="P-loop_NTPase"/>
</dbReference>
<dbReference type="Gene3D" id="3.40.50.300">
    <property type="entry name" value="P-loop containing nucleotide triphosphate hydrolases"/>
    <property type="match status" value="1"/>
</dbReference>
<evidence type="ECO:0000313" key="16">
    <source>
        <dbReference type="Proteomes" id="UP000521676"/>
    </source>
</evidence>
<dbReference type="GO" id="GO:0003677">
    <property type="term" value="F:DNA binding"/>
    <property type="evidence" value="ECO:0007669"/>
    <property type="project" value="UniProtKB-KW"/>
</dbReference>
<accession>A0A8T7M3M8</accession>
<dbReference type="Proteomes" id="UP001431572">
    <property type="component" value="Chromosome 1"/>
</dbReference>
<comment type="similarity">
    <text evidence="1">Belongs to the helicase family. DnaB subfamily.</text>
</comment>
<keyword evidence="17" id="KW-1185">Reference proteome</keyword>
<evidence type="ECO:0000256" key="2">
    <source>
        <dbReference type="ARBA" id="ARBA00022705"/>
    </source>
</evidence>
<gene>
    <name evidence="14" type="ORF">HXX08_11100</name>
    <name evidence="15" type="ORF">OZ401_001562</name>
</gene>
<feature type="region of interest" description="Disordered" evidence="11">
    <location>
        <begin position="405"/>
        <end position="424"/>
    </location>
</feature>
<keyword evidence="4" id="KW-0378">Hydrolase</keyword>
<evidence type="ECO:0000256" key="6">
    <source>
        <dbReference type="ARBA" id="ARBA00022840"/>
    </source>
</evidence>
<evidence type="ECO:0000256" key="4">
    <source>
        <dbReference type="ARBA" id="ARBA00022801"/>
    </source>
</evidence>
<evidence type="ECO:0000313" key="17">
    <source>
        <dbReference type="Proteomes" id="UP001431572"/>
    </source>
</evidence>
<evidence type="ECO:0000259" key="12">
    <source>
        <dbReference type="Pfam" id="PF00772"/>
    </source>
</evidence>
<keyword evidence="5" id="KW-0347">Helicase</keyword>
<comment type="catalytic activity">
    <reaction evidence="10">
        <text>ATP + H2O = ADP + phosphate + H(+)</text>
        <dbReference type="Rhea" id="RHEA:13065"/>
        <dbReference type="ChEBI" id="CHEBI:15377"/>
        <dbReference type="ChEBI" id="CHEBI:15378"/>
        <dbReference type="ChEBI" id="CHEBI:30616"/>
        <dbReference type="ChEBI" id="CHEBI:43474"/>
        <dbReference type="ChEBI" id="CHEBI:456216"/>
        <dbReference type="EC" id="5.6.2.3"/>
    </reaction>
</comment>
<dbReference type="AlphaFoldDB" id="A0A8T7M3M8"/>
<dbReference type="GO" id="GO:0005829">
    <property type="term" value="C:cytosol"/>
    <property type="evidence" value="ECO:0007669"/>
    <property type="project" value="TreeGrafter"/>
</dbReference>
<dbReference type="PANTHER" id="PTHR30153">
    <property type="entry name" value="REPLICATIVE DNA HELICASE DNAB"/>
    <property type="match status" value="1"/>
</dbReference>
<keyword evidence="7" id="KW-0238">DNA-binding</keyword>
<dbReference type="GO" id="GO:0043139">
    <property type="term" value="F:5'-3' DNA helicase activity"/>
    <property type="evidence" value="ECO:0007669"/>
    <property type="project" value="UniProtKB-EC"/>
</dbReference>
<keyword evidence="2" id="KW-0235">DNA replication</keyword>
<reference evidence="15" key="2">
    <citation type="journal article" date="2024" name="Nature">
        <title>Anoxygenic phototroph of the Chloroflexota uses a type I reaction centre.</title>
        <authorList>
            <person name="Tsuji J.M."/>
            <person name="Shaw N.A."/>
            <person name="Nagashima S."/>
            <person name="Venkiteswaran J.J."/>
            <person name="Schiff S.L."/>
            <person name="Watanabe T."/>
            <person name="Fukui M."/>
            <person name="Hanada S."/>
            <person name="Tank M."/>
            <person name="Neufeld J.D."/>
        </authorList>
    </citation>
    <scope>NUCLEOTIDE SEQUENCE</scope>
    <source>
        <strain evidence="15">L227-S17</strain>
    </source>
</reference>
<dbReference type="SUPFAM" id="SSF48024">
    <property type="entry name" value="N-terminal domain of DnaB helicase"/>
    <property type="match status" value="1"/>
</dbReference>
<dbReference type="EC" id="5.6.2.3" evidence="9"/>
<dbReference type="EMBL" id="JACATZ010000001">
    <property type="protein sequence ID" value="NWJ46415.1"/>
    <property type="molecule type" value="Genomic_DNA"/>
</dbReference>
<evidence type="ECO:0000259" key="13">
    <source>
        <dbReference type="Pfam" id="PF03796"/>
    </source>
</evidence>
<dbReference type="GO" id="GO:0006260">
    <property type="term" value="P:DNA replication"/>
    <property type="evidence" value="ECO:0007669"/>
    <property type="project" value="UniProtKB-KW"/>
</dbReference>
<organism evidence="14 16">
    <name type="scientific">Candidatus Chlorohelix allophototropha</name>
    <dbReference type="NCBI Taxonomy" id="3003348"/>
    <lineage>
        <taxon>Bacteria</taxon>
        <taxon>Bacillati</taxon>
        <taxon>Chloroflexota</taxon>
        <taxon>Chloroflexia</taxon>
        <taxon>Candidatus Chloroheliales</taxon>
        <taxon>Candidatus Chloroheliaceae</taxon>
        <taxon>Candidatus Chlorohelix</taxon>
    </lineage>
</organism>
<evidence type="ECO:0000256" key="7">
    <source>
        <dbReference type="ARBA" id="ARBA00023125"/>
    </source>
</evidence>
<sequence>MPYVADFNEAQKKRKDEPAINAPLLHSQEAEAAVIGSLLIDREGIVKVATKLDHADFFFNQHATLYQTIYELYFENQPADLITIRDRLRATNKLGTGEGQVPASMILELMKATTTPVHVEYYADIVRNYSALRRLIRIGSKISAAELPKNTKVGEVIADALEEVGELAGWWQSGLDGEYFTSQEKRIENAHKLAATTTREVDHRPVRFGLRSLDGSIGTFEERQGIYNPPRARLKRGNTALLLAYTSTGKTSFVEHVAEANAEAGLNVVFFHNELLQEELEERQYARLKGLSGYKVSENLLDEMERMDVVELANDVAEWEGRLDYVFCPGWTGLQIQQEILRRHKWLLTKTGYGVDLVIVDYIDLLADPEKMFGATKSEKVARNLSDLKDAALKTKSAMLMTSQINKRQSDPDSPPEPALGSGRNSAATEFLANLVMALTREDEESTLKCLKNTNGKQHWTQKLFYLEGRFDFADYKDGR</sequence>
<dbReference type="InterPro" id="IPR007693">
    <property type="entry name" value="DNA_helicase_DnaB-like_N"/>
</dbReference>
<evidence type="ECO:0000256" key="1">
    <source>
        <dbReference type="ARBA" id="ARBA00008428"/>
    </source>
</evidence>
<keyword evidence="8" id="KW-0413">Isomerase</keyword>
<proteinExistence type="inferred from homology"/>
<dbReference type="GO" id="GO:0016787">
    <property type="term" value="F:hydrolase activity"/>
    <property type="evidence" value="ECO:0007669"/>
    <property type="project" value="UniProtKB-KW"/>
</dbReference>
<feature type="domain" description="SF4 helicase" evidence="13">
    <location>
        <begin position="235"/>
        <end position="446"/>
    </location>
</feature>
<dbReference type="PANTHER" id="PTHR30153:SF2">
    <property type="entry name" value="REPLICATIVE DNA HELICASE"/>
    <property type="match status" value="1"/>
</dbReference>
<evidence type="ECO:0000256" key="11">
    <source>
        <dbReference type="SAM" id="MobiDB-lite"/>
    </source>
</evidence>
<reference evidence="14 16" key="1">
    <citation type="submission" date="2020-06" db="EMBL/GenBank/DDBJ databases">
        <title>Anoxygenic phototrophic Chloroflexota member uses a Type I reaction center.</title>
        <authorList>
            <person name="Tsuji J.M."/>
            <person name="Shaw N.A."/>
            <person name="Nagashima S."/>
            <person name="Venkiteswaran J."/>
            <person name="Schiff S.L."/>
            <person name="Hanada S."/>
            <person name="Tank M."/>
            <person name="Neufeld J.D."/>
        </authorList>
    </citation>
    <scope>NUCLEOTIDE SEQUENCE [LARGE SCALE GENOMIC DNA]</scope>
    <source>
        <strain evidence="14">L227-S17</strain>
    </source>
</reference>
<dbReference type="RefSeq" id="WP_341467668.1">
    <property type="nucleotide sequence ID" value="NZ_CP128399.1"/>
</dbReference>
<protein>
    <recommendedName>
        <fullName evidence="9">DNA 5'-3' helicase</fullName>
        <ecNumber evidence="9">5.6.2.3</ecNumber>
    </recommendedName>
</protein>
<dbReference type="GO" id="GO:0005524">
    <property type="term" value="F:ATP binding"/>
    <property type="evidence" value="ECO:0007669"/>
    <property type="project" value="UniProtKB-KW"/>
</dbReference>
<keyword evidence="6" id="KW-0067">ATP-binding</keyword>
<dbReference type="EMBL" id="CP128399">
    <property type="protein sequence ID" value="WJW65783.1"/>
    <property type="molecule type" value="Genomic_DNA"/>
</dbReference>
<evidence type="ECO:0000256" key="3">
    <source>
        <dbReference type="ARBA" id="ARBA00022741"/>
    </source>
</evidence>
<evidence type="ECO:0000256" key="10">
    <source>
        <dbReference type="ARBA" id="ARBA00048954"/>
    </source>
</evidence>
<dbReference type="InterPro" id="IPR036185">
    <property type="entry name" value="DNA_heli_DnaB-like_N_sf"/>
</dbReference>
<evidence type="ECO:0000313" key="15">
    <source>
        <dbReference type="EMBL" id="WJW65783.1"/>
    </source>
</evidence>
<evidence type="ECO:0000256" key="8">
    <source>
        <dbReference type="ARBA" id="ARBA00023235"/>
    </source>
</evidence>